<dbReference type="InterPro" id="IPR021445">
    <property type="entry name" value="DUF3095"/>
</dbReference>
<keyword evidence="1" id="KW-0418">Kinase</keyword>
<dbReference type="Proteomes" id="UP000245081">
    <property type="component" value="Unassembled WGS sequence"/>
</dbReference>
<accession>A0A2R5FCR9</accession>
<evidence type="ECO:0000313" key="1">
    <source>
        <dbReference type="EMBL" id="GBG15990.1"/>
    </source>
</evidence>
<organism evidence="1 2">
    <name type="scientific">Novimethylophilus kurashikiensis</name>
    <dbReference type="NCBI Taxonomy" id="1825523"/>
    <lineage>
        <taxon>Bacteria</taxon>
        <taxon>Pseudomonadati</taxon>
        <taxon>Pseudomonadota</taxon>
        <taxon>Betaproteobacteria</taxon>
        <taxon>Nitrosomonadales</taxon>
        <taxon>Methylophilaceae</taxon>
        <taxon>Novimethylophilus</taxon>
    </lineage>
</organism>
<keyword evidence="1" id="KW-0808">Transferase</keyword>
<evidence type="ECO:0000313" key="2">
    <source>
        <dbReference type="Proteomes" id="UP000245081"/>
    </source>
</evidence>
<protein>
    <submittedName>
        <fullName evidence="1">NAD kinase</fullName>
    </submittedName>
</protein>
<dbReference type="GO" id="GO:0016301">
    <property type="term" value="F:kinase activity"/>
    <property type="evidence" value="ECO:0007669"/>
    <property type="project" value="UniProtKB-KW"/>
</dbReference>
<dbReference type="RefSeq" id="WP_181376342.1">
    <property type="nucleotide sequence ID" value="NZ_BDOQ01000025.1"/>
</dbReference>
<keyword evidence="2" id="KW-1185">Reference proteome</keyword>
<dbReference type="EMBL" id="BDOQ01000025">
    <property type="protein sequence ID" value="GBG15990.1"/>
    <property type="molecule type" value="Genomic_DNA"/>
</dbReference>
<reference evidence="1 2" key="1">
    <citation type="journal article" date="2018" name="Environ. Microbiol.">
        <title>Isolation and genomic characterization of Novimethylophilus kurashikiensis gen. nov. sp. nov., a new lanthanide-dependent methylotrophic species of Methylophilaceae.</title>
        <authorList>
            <person name="Lv H."/>
            <person name="Sahin N."/>
            <person name="Tani A."/>
        </authorList>
    </citation>
    <scope>NUCLEOTIDE SEQUENCE [LARGE SCALE GENOMIC DNA]</scope>
    <source>
        <strain evidence="1 2">La2-4</strain>
    </source>
</reference>
<dbReference type="Pfam" id="PF11294">
    <property type="entry name" value="DUF3095"/>
    <property type="match status" value="1"/>
</dbReference>
<sequence length="396" mass="44423">MHFYRNIQALDSFAAATDSALHAELPADWWVVIADVEGSTAAIQAGQYKKVNTVGVACIAAVANVDRDIDLPFVFGGDGATFAIPEALRDRVIIALRGAQKLAREQFGLVLRAGLMRAGELQAEDFWMRLGKLRLSPHVTLPVLSGRGWEEAERRVKDSANRSVLRVNESEGPAEANFEGFECRWQNVPSFNDHKLSLLVAATSQDTATNLATYQRVVALIQSIYGDVAKYHPLRAERLQLSFNPTQLSHEWRVRSNSLGWLARCGYFVRLWLLNCAGHYLFSRNIDTQSVQWSRYRNELVDNSDFRKFDGMLRMVMDGSEEQARRLQARLDEEYVAGRLVYGMHKSREALVTCLVRSYTGSHMHFVDGSDGGYALAATDLKAKLHRLKTVTTAEP</sequence>
<proteinExistence type="predicted"/>
<comment type="caution">
    <text evidence="1">The sequence shown here is derived from an EMBL/GenBank/DDBJ whole genome shotgun (WGS) entry which is preliminary data.</text>
</comment>
<gene>
    <name evidence="1" type="ORF">NMK_3613</name>
</gene>
<name>A0A2R5FCR9_9PROT</name>
<dbReference type="AlphaFoldDB" id="A0A2R5FCR9"/>